<evidence type="ECO:0000313" key="2">
    <source>
        <dbReference type="Proteomes" id="UP000295558"/>
    </source>
</evidence>
<keyword evidence="2" id="KW-1185">Reference proteome</keyword>
<organism evidence="1 2">
    <name type="scientific">Listeria rocourtiae</name>
    <dbReference type="NCBI Taxonomy" id="647910"/>
    <lineage>
        <taxon>Bacteria</taxon>
        <taxon>Bacillati</taxon>
        <taxon>Bacillota</taxon>
        <taxon>Bacilli</taxon>
        <taxon>Bacillales</taxon>
        <taxon>Listeriaceae</taxon>
        <taxon>Listeria</taxon>
    </lineage>
</organism>
<sequence>MVQSIFKHVEENIDNIVRYWVATYYTKTDEYKQRKEYDGFLSTRTEEVTQLFHTTYQQLKQNYVNTSLFQNVGEDCKDIGTPLVETVSNLHLVFTSTLEYLSQQLQQNTFTCSNIALCKYTLLLRKLERQAEQDLIIGYMK</sequence>
<reference evidence="1 2" key="1">
    <citation type="submission" date="2019-03" db="EMBL/GenBank/DDBJ databases">
        <title>Genomic Encyclopedia of Type Strains, Phase III (KMG-III): the genomes of soil and plant-associated and newly described type strains.</title>
        <authorList>
            <person name="Whitman W."/>
        </authorList>
    </citation>
    <scope>NUCLEOTIDE SEQUENCE [LARGE SCALE GENOMIC DNA]</scope>
    <source>
        <strain evidence="1 2">CECT 7972</strain>
    </source>
</reference>
<gene>
    <name evidence="1" type="ORF">DFP96_102179</name>
</gene>
<comment type="caution">
    <text evidence="1">The sequence shown here is derived from an EMBL/GenBank/DDBJ whole genome shotgun (WGS) entry which is preliminary data.</text>
</comment>
<dbReference type="Proteomes" id="UP000295558">
    <property type="component" value="Unassembled WGS sequence"/>
</dbReference>
<dbReference type="AlphaFoldDB" id="A0A4R6ZPT4"/>
<protein>
    <submittedName>
        <fullName evidence="1">Uncharacterized protein</fullName>
    </submittedName>
</protein>
<dbReference type="EMBL" id="SNZK01000002">
    <property type="protein sequence ID" value="TDR54591.1"/>
    <property type="molecule type" value="Genomic_DNA"/>
</dbReference>
<name>A0A4R6ZPT4_9LIST</name>
<evidence type="ECO:0000313" key="1">
    <source>
        <dbReference type="EMBL" id="TDR54591.1"/>
    </source>
</evidence>
<accession>A0A4R6ZPT4</accession>
<dbReference type="RefSeq" id="WP_036072963.1">
    <property type="nucleotide sequence ID" value="NZ_JAARQJ010000014.1"/>
</dbReference>
<proteinExistence type="predicted"/>
<dbReference type="OrthoDB" id="2361500at2"/>